<reference evidence="15 16" key="1">
    <citation type="journal article" date="2013" name="Fungal Biol.">
        <title>Analysis of microsatellite markers in the genome of the plant pathogen Ceratocystis fimbriata.</title>
        <authorList>
            <person name="Simpson M.C."/>
            <person name="Wilken P.M."/>
            <person name="Coetzee M.P."/>
            <person name="Wingfield M.J."/>
            <person name="Wingfield B.D."/>
        </authorList>
    </citation>
    <scope>NUCLEOTIDE SEQUENCE [LARGE SCALE GENOMIC DNA]</scope>
    <source>
        <strain evidence="15 16">CBS 114723</strain>
    </source>
</reference>
<evidence type="ECO:0000256" key="9">
    <source>
        <dbReference type="ARBA" id="ARBA00023015"/>
    </source>
</evidence>
<keyword evidence="7" id="KW-0819">tRNA processing</keyword>
<reference evidence="15 16" key="2">
    <citation type="journal article" date="2013" name="IMA Fungus">
        <title>IMA Genome-F 1: Ceratocystis fimbriata: Draft nuclear genome sequence for the plant pathogen, Ceratocystis fimbriata.</title>
        <authorList>
            <person name="Wilken P.M."/>
            <person name="Steenkamp E.T."/>
            <person name="Wingfield M.J."/>
            <person name="de Beer Z.W."/>
            <person name="Wingfield B.D."/>
        </authorList>
    </citation>
    <scope>NUCLEOTIDE SEQUENCE [LARGE SCALE GENOMIC DNA]</scope>
    <source>
        <strain evidence="15 16">CBS 114723</strain>
    </source>
</reference>
<keyword evidence="11" id="KW-0804">Transcription</keyword>
<evidence type="ECO:0000256" key="13">
    <source>
        <dbReference type="ARBA" id="ARBA00025393"/>
    </source>
</evidence>
<evidence type="ECO:0000256" key="7">
    <source>
        <dbReference type="ARBA" id="ARBA00022694"/>
    </source>
</evidence>
<comment type="function">
    <text evidence="13">Component of the EKC/KEOPS complex that is required for the formation of a threonylcarbamoyl group on adenosine at position 37 (t(6)A37) in tRNAs that read codons beginning with adenine. The complex is probably involved in the transfer of the threonylcarbamoyl moiety of threonylcarbamoyl-AMP (TC-AMP) to the N6 group of A37. GON7 likely plays a supporting role to the catalytic subunit KAE1 in the complex. The EKC/KEOPS complex also promotes both telomere uncapping and telomere elongation. The complex is required for efficient recruitment of transcriptional coactivators.</text>
</comment>
<dbReference type="Pfam" id="PF08738">
    <property type="entry name" value="Gon7"/>
    <property type="match status" value="1"/>
</dbReference>
<dbReference type="OrthoDB" id="2288868at2759"/>
<keyword evidence="8" id="KW-0779">Telomere</keyword>
<comment type="similarity">
    <text evidence="3">Belongs to the GON7 family.</text>
</comment>
<dbReference type="AlphaFoldDB" id="A0A2C5XF71"/>
<keyword evidence="10" id="KW-0010">Activator</keyword>
<evidence type="ECO:0000256" key="14">
    <source>
        <dbReference type="SAM" id="MobiDB-lite"/>
    </source>
</evidence>
<sequence length="90" mass="9715">MHEMSASYSSPTNEAFNITKSLSPPASGSPTDKSVYLSSLRSAVLALQDGVNRELTARMEEDNSKSNLAGAGVDDSKEEENYGEEIQEED</sequence>
<dbReference type="EMBL" id="APWK03000015">
    <property type="protein sequence ID" value="PHH55070.1"/>
    <property type="molecule type" value="Genomic_DNA"/>
</dbReference>
<evidence type="ECO:0000256" key="8">
    <source>
        <dbReference type="ARBA" id="ARBA00022895"/>
    </source>
</evidence>
<dbReference type="GO" id="GO:0008033">
    <property type="term" value="P:tRNA processing"/>
    <property type="evidence" value="ECO:0007669"/>
    <property type="project" value="UniProtKB-KW"/>
</dbReference>
<evidence type="ECO:0000256" key="11">
    <source>
        <dbReference type="ARBA" id="ARBA00023163"/>
    </source>
</evidence>
<comment type="subcellular location">
    <subcellularLocation>
        <location evidence="2">Chromosome</location>
        <location evidence="2">Telomere</location>
    </subcellularLocation>
    <subcellularLocation>
        <location evidence="1">Nucleus</location>
    </subcellularLocation>
</comment>
<feature type="region of interest" description="Disordered" evidence="14">
    <location>
        <begin position="1"/>
        <end position="34"/>
    </location>
</feature>
<comment type="caution">
    <text evidence="15">The sequence shown here is derived from an EMBL/GenBank/DDBJ whole genome shotgun (WGS) entry which is preliminary data.</text>
</comment>
<keyword evidence="9" id="KW-0805">Transcription regulation</keyword>
<evidence type="ECO:0000313" key="16">
    <source>
        <dbReference type="Proteomes" id="UP000222788"/>
    </source>
</evidence>
<comment type="subunit">
    <text evidence="4">Component of the EKC/KEOPS complex composed of at least BUD32, CGI121, GON7, KAE1 and PCC1; the whole complex dimerizes.</text>
</comment>
<evidence type="ECO:0000256" key="12">
    <source>
        <dbReference type="ARBA" id="ARBA00023242"/>
    </source>
</evidence>
<accession>A0A2C5XF71</accession>
<keyword evidence="6" id="KW-0158">Chromosome</keyword>
<keyword evidence="16" id="KW-1185">Reference proteome</keyword>
<dbReference type="InterPro" id="IPR014849">
    <property type="entry name" value="EKC/KEOPS_Gon7"/>
</dbReference>
<name>A0A2C5XF71_9PEZI</name>
<evidence type="ECO:0000313" key="15">
    <source>
        <dbReference type="EMBL" id="PHH55070.1"/>
    </source>
</evidence>
<evidence type="ECO:0000256" key="2">
    <source>
        <dbReference type="ARBA" id="ARBA00004574"/>
    </source>
</evidence>
<feature type="compositionally biased region" description="Acidic residues" evidence="14">
    <location>
        <begin position="76"/>
        <end position="90"/>
    </location>
</feature>
<proteinExistence type="inferred from homology"/>
<keyword evidence="12" id="KW-0539">Nucleus</keyword>
<dbReference type="GO" id="GO:0000781">
    <property type="term" value="C:chromosome, telomeric region"/>
    <property type="evidence" value="ECO:0007669"/>
    <property type="project" value="UniProtKB-SubCell"/>
</dbReference>
<evidence type="ECO:0000256" key="10">
    <source>
        <dbReference type="ARBA" id="ARBA00023159"/>
    </source>
</evidence>
<feature type="region of interest" description="Disordered" evidence="14">
    <location>
        <begin position="57"/>
        <end position="90"/>
    </location>
</feature>
<evidence type="ECO:0000256" key="6">
    <source>
        <dbReference type="ARBA" id="ARBA00022454"/>
    </source>
</evidence>
<organism evidence="15 16">
    <name type="scientific">Ceratocystis fimbriata CBS 114723</name>
    <dbReference type="NCBI Taxonomy" id="1035309"/>
    <lineage>
        <taxon>Eukaryota</taxon>
        <taxon>Fungi</taxon>
        <taxon>Dikarya</taxon>
        <taxon>Ascomycota</taxon>
        <taxon>Pezizomycotina</taxon>
        <taxon>Sordariomycetes</taxon>
        <taxon>Hypocreomycetidae</taxon>
        <taxon>Microascales</taxon>
        <taxon>Ceratocystidaceae</taxon>
        <taxon>Ceratocystis</taxon>
    </lineage>
</organism>
<evidence type="ECO:0000256" key="4">
    <source>
        <dbReference type="ARBA" id="ARBA00011534"/>
    </source>
</evidence>
<protein>
    <recommendedName>
        <fullName evidence="5">EKC/KEOPS complex subunit GON7</fullName>
    </recommendedName>
</protein>
<evidence type="ECO:0000256" key="3">
    <source>
        <dbReference type="ARBA" id="ARBA00008529"/>
    </source>
</evidence>
<gene>
    <name evidence="15" type="ORF">CFIMG_002760RAa</name>
</gene>
<dbReference type="Proteomes" id="UP000222788">
    <property type="component" value="Unassembled WGS sequence"/>
</dbReference>
<evidence type="ECO:0000256" key="5">
    <source>
        <dbReference type="ARBA" id="ARBA00019746"/>
    </source>
</evidence>
<evidence type="ECO:0000256" key="1">
    <source>
        <dbReference type="ARBA" id="ARBA00004123"/>
    </source>
</evidence>
<dbReference type="STRING" id="1035309.A0A2C5XF71"/>
<dbReference type="GO" id="GO:0005634">
    <property type="term" value="C:nucleus"/>
    <property type="evidence" value="ECO:0007669"/>
    <property type="project" value="UniProtKB-SubCell"/>
</dbReference>